<dbReference type="EMBL" id="CP000557">
    <property type="protein sequence ID" value="ABO65688.1"/>
    <property type="molecule type" value="Genomic_DNA"/>
</dbReference>
<feature type="compositionally biased region" description="Polar residues" evidence="1">
    <location>
        <begin position="92"/>
        <end position="103"/>
    </location>
</feature>
<feature type="region of interest" description="Disordered" evidence="1">
    <location>
        <begin position="73"/>
        <end position="103"/>
    </location>
</feature>
<organism evidence="2 3">
    <name type="scientific">Geobacillus thermodenitrificans (strain NG80-2)</name>
    <dbReference type="NCBI Taxonomy" id="420246"/>
    <lineage>
        <taxon>Bacteria</taxon>
        <taxon>Bacillati</taxon>
        <taxon>Bacillota</taxon>
        <taxon>Bacilli</taxon>
        <taxon>Bacillales</taxon>
        <taxon>Anoxybacillaceae</taxon>
        <taxon>Geobacillus</taxon>
    </lineage>
</organism>
<reference evidence="2 3" key="1">
    <citation type="journal article" date="2007" name="Proc. Natl. Acad. Sci. U.S.A.">
        <title>Genome and proteome of long-chain alkane degrading Geobacillus thermodenitrificans NG80-2 isolated from a deep-subsurface oil reservoir.</title>
        <authorList>
            <person name="Feng L."/>
            <person name="Wang W."/>
            <person name="Cheng J."/>
            <person name="Ren Y."/>
            <person name="Zhao G."/>
            <person name="Gao C."/>
            <person name="Tang Y."/>
            <person name="Liu X."/>
            <person name="Han W."/>
            <person name="Peng X."/>
            <person name="Liu R."/>
            <person name="Wang L."/>
        </authorList>
    </citation>
    <scope>NUCLEOTIDE SEQUENCE [LARGE SCALE GENOMIC DNA]</scope>
    <source>
        <strain evidence="2 3">NG80-2</strain>
    </source>
</reference>
<name>A4IK34_GEOTN</name>
<dbReference type="HOGENOM" id="CLU_2259770_0_0_9"/>
<gene>
    <name evidence="2" type="ordered locus">GTNG_0304</name>
</gene>
<evidence type="ECO:0000256" key="1">
    <source>
        <dbReference type="SAM" id="MobiDB-lite"/>
    </source>
</evidence>
<dbReference type="Proteomes" id="UP000001578">
    <property type="component" value="Chromosome"/>
</dbReference>
<proteinExistence type="predicted"/>
<protein>
    <submittedName>
        <fullName evidence="2">Uncharacterized protein</fullName>
    </submittedName>
</protein>
<dbReference type="AlphaFoldDB" id="A4IK34"/>
<evidence type="ECO:0000313" key="3">
    <source>
        <dbReference type="Proteomes" id="UP000001578"/>
    </source>
</evidence>
<sequence length="103" mass="12115">MSLFLLLFVHYFHQQSEQLTHHRHVASFRHHPFRGVHLSFLDSLLLVRGDSLHSLFRFLCLHWFTSFRNWRSSSSNNHKYVSNSPNDRRCLASSSPVVGSSYT</sequence>
<dbReference type="KEGG" id="gtn:GTNG_0304"/>
<accession>A4IK34</accession>
<evidence type="ECO:0000313" key="2">
    <source>
        <dbReference type="EMBL" id="ABO65688.1"/>
    </source>
</evidence>